<dbReference type="SMART" id="SM00248">
    <property type="entry name" value="ANK"/>
    <property type="match status" value="8"/>
</dbReference>
<dbReference type="PROSITE" id="PS50088">
    <property type="entry name" value="ANK_REPEAT"/>
    <property type="match status" value="7"/>
</dbReference>
<dbReference type="PROSITE" id="PS50297">
    <property type="entry name" value="ANK_REP_REGION"/>
    <property type="match status" value="4"/>
</dbReference>
<evidence type="ECO:0000256" key="3">
    <source>
        <dbReference type="PROSITE-ProRule" id="PRU00023"/>
    </source>
</evidence>
<feature type="repeat" description="ANK" evidence="3">
    <location>
        <begin position="205"/>
        <end position="237"/>
    </location>
</feature>
<feature type="repeat" description="ANK" evidence="3">
    <location>
        <begin position="38"/>
        <end position="70"/>
    </location>
</feature>
<evidence type="ECO:0000256" key="1">
    <source>
        <dbReference type="ARBA" id="ARBA00022737"/>
    </source>
</evidence>
<evidence type="ECO:0000313" key="4">
    <source>
        <dbReference type="EMBL" id="CAL1545873.1"/>
    </source>
</evidence>
<feature type="repeat" description="ANK" evidence="3">
    <location>
        <begin position="238"/>
        <end position="270"/>
    </location>
</feature>
<feature type="repeat" description="ANK" evidence="3">
    <location>
        <begin position="271"/>
        <end position="301"/>
    </location>
</feature>
<accession>A0AAV2II66</accession>
<dbReference type="EMBL" id="CAXITT010000744">
    <property type="protein sequence ID" value="CAL1545873.1"/>
    <property type="molecule type" value="Genomic_DNA"/>
</dbReference>
<comment type="caution">
    <text evidence="4">The sequence shown here is derived from an EMBL/GenBank/DDBJ whole genome shotgun (WGS) entry which is preliminary data.</text>
</comment>
<dbReference type="SUPFAM" id="SSF48403">
    <property type="entry name" value="Ankyrin repeat"/>
    <property type="match status" value="1"/>
</dbReference>
<dbReference type="Pfam" id="PF12796">
    <property type="entry name" value="Ank_2"/>
    <property type="match status" value="4"/>
</dbReference>
<feature type="repeat" description="ANK" evidence="3">
    <location>
        <begin position="104"/>
        <end position="136"/>
    </location>
</feature>
<sequence>LLLASKEGHCTIIQILCLADEQSRGLRKLKILEDADDDGLTPLHYAVQYNRLQAVQELLQWGADPNICDIHLTTPLHICAVEGLSDLVPLLIKFRADPDKQDLEGKTPLHRAVEHQKTEVVTALLNEGADIDKQDFSRQSPLNLACAKGYQEVVRLLIKFDADLTKKNFYGQSFVHVSALEGQLDVLELLLEHCDETMHCKLDIFDQTALHLAARQKDARFINALLTRGYSPDDRDIMGQIPLHIAASFSSNETVRRLAQVTHNVDTLNKENKTALFLACEAGNRDALSGLIDHGANVRAT</sequence>
<dbReference type="AlphaFoldDB" id="A0AAV2II66"/>
<keyword evidence="5" id="KW-1185">Reference proteome</keyword>
<dbReference type="InterPro" id="IPR036770">
    <property type="entry name" value="Ankyrin_rpt-contain_sf"/>
</dbReference>
<dbReference type="Proteomes" id="UP001497497">
    <property type="component" value="Unassembled WGS sequence"/>
</dbReference>
<keyword evidence="1" id="KW-0677">Repeat</keyword>
<name>A0AAV2II66_LYMST</name>
<gene>
    <name evidence="4" type="ORF">GSLYS_00019250001</name>
</gene>
<dbReference type="InterPro" id="IPR002110">
    <property type="entry name" value="Ankyrin_rpt"/>
</dbReference>
<protein>
    <submittedName>
        <fullName evidence="4">Uncharacterized protein</fullName>
    </submittedName>
</protein>
<dbReference type="PRINTS" id="PR01415">
    <property type="entry name" value="ANKYRIN"/>
</dbReference>
<reference evidence="4 5" key="1">
    <citation type="submission" date="2024-04" db="EMBL/GenBank/DDBJ databases">
        <authorList>
            <consortium name="Genoscope - CEA"/>
            <person name="William W."/>
        </authorList>
    </citation>
    <scope>NUCLEOTIDE SEQUENCE [LARGE SCALE GENOMIC DNA]</scope>
</reference>
<dbReference type="PANTHER" id="PTHR24171">
    <property type="entry name" value="ANKYRIN REPEAT DOMAIN-CONTAINING PROTEIN 39-RELATED"/>
    <property type="match status" value="1"/>
</dbReference>
<feature type="non-terminal residue" evidence="4">
    <location>
        <position position="1"/>
    </location>
</feature>
<feature type="repeat" description="ANK" evidence="3">
    <location>
        <begin position="71"/>
        <end position="103"/>
    </location>
</feature>
<feature type="repeat" description="ANK" evidence="3">
    <location>
        <begin position="137"/>
        <end position="169"/>
    </location>
</feature>
<evidence type="ECO:0000313" key="5">
    <source>
        <dbReference type="Proteomes" id="UP001497497"/>
    </source>
</evidence>
<keyword evidence="2 3" id="KW-0040">ANK repeat</keyword>
<dbReference type="Gene3D" id="1.25.40.20">
    <property type="entry name" value="Ankyrin repeat-containing domain"/>
    <property type="match status" value="3"/>
</dbReference>
<evidence type="ECO:0000256" key="2">
    <source>
        <dbReference type="ARBA" id="ARBA00023043"/>
    </source>
</evidence>
<organism evidence="4 5">
    <name type="scientific">Lymnaea stagnalis</name>
    <name type="common">Great pond snail</name>
    <name type="synonym">Helix stagnalis</name>
    <dbReference type="NCBI Taxonomy" id="6523"/>
    <lineage>
        <taxon>Eukaryota</taxon>
        <taxon>Metazoa</taxon>
        <taxon>Spiralia</taxon>
        <taxon>Lophotrochozoa</taxon>
        <taxon>Mollusca</taxon>
        <taxon>Gastropoda</taxon>
        <taxon>Heterobranchia</taxon>
        <taxon>Euthyneura</taxon>
        <taxon>Panpulmonata</taxon>
        <taxon>Hygrophila</taxon>
        <taxon>Lymnaeoidea</taxon>
        <taxon>Lymnaeidae</taxon>
        <taxon>Lymnaea</taxon>
    </lineage>
</organism>
<proteinExistence type="predicted"/>